<evidence type="ECO:0000313" key="2">
    <source>
        <dbReference type="Proteomes" id="UP001241377"/>
    </source>
</evidence>
<comment type="caution">
    <text evidence="1">The sequence shown here is derived from an EMBL/GenBank/DDBJ whole genome shotgun (WGS) entry which is preliminary data.</text>
</comment>
<keyword evidence="2" id="KW-1185">Reference proteome</keyword>
<accession>A0ACC2VVR0</accession>
<protein>
    <submittedName>
        <fullName evidence="1">Uncharacterized protein</fullName>
    </submittedName>
</protein>
<dbReference type="EMBL" id="JASBWR010000045">
    <property type="protein sequence ID" value="KAJ9103540.1"/>
    <property type="molecule type" value="Genomic_DNA"/>
</dbReference>
<organism evidence="1 2">
    <name type="scientific">Naganishia cerealis</name>
    <dbReference type="NCBI Taxonomy" id="610337"/>
    <lineage>
        <taxon>Eukaryota</taxon>
        <taxon>Fungi</taxon>
        <taxon>Dikarya</taxon>
        <taxon>Basidiomycota</taxon>
        <taxon>Agaricomycotina</taxon>
        <taxon>Tremellomycetes</taxon>
        <taxon>Filobasidiales</taxon>
        <taxon>Filobasidiaceae</taxon>
        <taxon>Naganishia</taxon>
    </lineage>
</organism>
<proteinExistence type="predicted"/>
<dbReference type="Proteomes" id="UP001241377">
    <property type="component" value="Unassembled WGS sequence"/>
</dbReference>
<evidence type="ECO:0000313" key="1">
    <source>
        <dbReference type="EMBL" id="KAJ9103540.1"/>
    </source>
</evidence>
<reference evidence="1" key="1">
    <citation type="submission" date="2023-04" db="EMBL/GenBank/DDBJ databases">
        <title>Draft Genome sequencing of Naganishia species isolated from polar environments using Oxford Nanopore Technology.</title>
        <authorList>
            <person name="Leo P."/>
            <person name="Venkateswaran K."/>
        </authorList>
    </citation>
    <scope>NUCLEOTIDE SEQUENCE</scope>
    <source>
        <strain evidence="1">MNA-CCFEE 5261</strain>
    </source>
</reference>
<sequence>MFCGISRRAWRTYLSSALSSLSTTIPPTIKHLLSFPPSVDSLVKTQGHVKAVRSFKNLHFVDLSDGSTHSTLNVVLNGDTNINFKVGQSVSFVGKWVESKGSQDYELLYDSTENEHKAAVIGEVPELYPIQKKSLSYQFLRTLPTLRHRTSSLASVLRLRSFLEGLFQRFFEQNDVIKVLAPLITSSDCEGAGEQFIVEAKDSKPENPFFGKPAYLTVSTQLHLEVLSQSLNRVWALTPCFRAEESHTNRHLSEFWMLEAELSYIESVHQICDFTENMIRYVTQDVVQSIANDLAQSRYNKDERQAMEANWKTILQSEPWPRITYTEAIEIINKIKNKGRLKGRLTWGDSIQTEHEKWLAETHFKSPVFITDYPKAQKPFYMPESENQNSTVACFDLIIPGIGELVGGSVREHNYEKLLQELKNRNMSIEDNEWYLSIRENGTVPHGGFGMGMERLVAFLSGMASIKDVIAFPRTPGSCSC</sequence>
<gene>
    <name evidence="1" type="ORF">QFC19_004308</name>
</gene>
<name>A0ACC2VVR0_9TREE</name>